<name>A0A372NX36_9SPHI</name>
<dbReference type="SUPFAM" id="SSF53474">
    <property type="entry name" value="alpha/beta-Hydrolases"/>
    <property type="match status" value="1"/>
</dbReference>
<dbReference type="GO" id="GO:0008474">
    <property type="term" value="F:palmitoyl-(protein) hydrolase activity"/>
    <property type="evidence" value="ECO:0007669"/>
    <property type="project" value="TreeGrafter"/>
</dbReference>
<evidence type="ECO:0000256" key="1">
    <source>
        <dbReference type="ARBA" id="ARBA00006499"/>
    </source>
</evidence>
<evidence type="ECO:0000259" key="2">
    <source>
        <dbReference type="Pfam" id="PF02230"/>
    </source>
</evidence>
<dbReference type="EMBL" id="QWDC01000001">
    <property type="protein sequence ID" value="RFZ94592.1"/>
    <property type="molecule type" value="Genomic_DNA"/>
</dbReference>
<dbReference type="Proteomes" id="UP000264217">
    <property type="component" value="Unassembled WGS sequence"/>
</dbReference>
<feature type="domain" description="Phospholipase/carboxylesterase/thioesterase" evidence="2">
    <location>
        <begin position="14"/>
        <end position="205"/>
    </location>
</feature>
<dbReference type="InterPro" id="IPR050565">
    <property type="entry name" value="LYPA1-2/EST-like"/>
</dbReference>
<sequence length="209" mass="22503">MYTHSNQIFTGGAPAAGADAAIIAIHGRGANAQDIMRLAREFKLDNAAIYAPQATNNSWYPYSFLASVEQNEPALSSALELIDETVKQAIANGFSAENIYFTGFSQGACLSLEYVARNAKQYGGVAAFTGGLIGEQLDVNNYEGDFNNTPIFIATGNPDPHVPLKRVEESVEVLKGLGADVTLKIYPGRPHTVAYDELKLANELIFKAK</sequence>
<comment type="similarity">
    <text evidence="1">Belongs to the AB hydrolase superfamily. AB hydrolase 2 family.</text>
</comment>
<accession>A0A372NX36</accession>
<dbReference type="PANTHER" id="PTHR10655:SF67">
    <property type="entry name" value="PHOSPHOLIPASE_CARBOXYLESTERASE SUPERFAMILY (AFU_ORTHOLOGUE AFUA_5G09340)"/>
    <property type="match status" value="1"/>
</dbReference>
<dbReference type="Pfam" id="PF02230">
    <property type="entry name" value="Abhydrolase_2"/>
    <property type="match status" value="1"/>
</dbReference>
<gene>
    <name evidence="3" type="ORF">D0C36_03335</name>
</gene>
<dbReference type="InterPro" id="IPR029058">
    <property type="entry name" value="AB_hydrolase_fold"/>
</dbReference>
<dbReference type="InterPro" id="IPR003140">
    <property type="entry name" value="PLipase/COase/thioEstase"/>
</dbReference>
<evidence type="ECO:0000313" key="3">
    <source>
        <dbReference type="EMBL" id="RFZ94592.1"/>
    </source>
</evidence>
<keyword evidence="4" id="KW-1185">Reference proteome</keyword>
<dbReference type="GO" id="GO:0052689">
    <property type="term" value="F:carboxylic ester hydrolase activity"/>
    <property type="evidence" value="ECO:0007669"/>
    <property type="project" value="TreeGrafter"/>
</dbReference>
<proteinExistence type="inferred from homology"/>
<dbReference type="PANTHER" id="PTHR10655">
    <property type="entry name" value="LYSOPHOSPHOLIPASE-RELATED"/>
    <property type="match status" value="1"/>
</dbReference>
<organism evidence="3 4">
    <name type="scientific">Mucilaginibacter conchicola</name>
    <dbReference type="NCBI Taxonomy" id="2303333"/>
    <lineage>
        <taxon>Bacteria</taxon>
        <taxon>Pseudomonadati</taxon>
        <taxon>Bacteroidota</taxon>
        <taxon>Sphingobacteriia</taxon>
        <taxon>Sphingobacteriales</taxon>
        <taxon>Sphingobacteriaceae</taxon>
        <taxon>Mucilaginibacter</taxon>
    </lineage>
</organism>
<dbReference type="Gene3D" id="3.40.50.1820">
    <property type="entry name" value="alpha/beta hydrolase"/>
    <property type="match status" value="1"/>
</dbReference>
<reference evidence="3 4" key="1">
    <citation type="submission" date="2018-08" db="EMBL/GenBank/DDBJ databases">
        <title>Mucilaginibacter sp. MYSH2.</title>
        <authorList>
            <person name="Seo T."/>
        </authorList>
    </citation>
    <scope>NUCLEOTIDE SEQUENCE [LARGE SCALE GENOMIC DNA]</scope>
    <source>
        <strain evidence="3 4">MYSH2</strain>
    </source>
</reference>
<dbReference type="OrthoDB" id="9801763at2"/>
<dbReference type="AlphaFoldDB" id="A0A372NX36"/>
<evidence type="ECO:0000313" key="4">
    <source>
        <dbReference type="Proteomes" id="UP000264217"/>
    </source>
</evidence>
<comment type="caution">
    <text evidence="3">The sequence shown here is derived from an EMBL/GenBank/DDBJ whole genome shotgun (WGS) entry which is preliminary data.</text>
</comment>
<dbReference type="RefSeq" id="WP_117390153.1">
    <property type="nucleotide sequence ID" value="NZ_QWDC01000001.1"/>
</dbReference>
<protein>
    <submittedName>
        <fullName evidence="3">Phospholipase</fullName>
    </submittedName>
</protein>
<dbReference type="GO" id="GO:0005737">
    <property type="term" value="C:cytoplasm"/>
    <property type="evidence" value="ECO:0007669"/>
    <property type="project" value="TreeGrafter"/>
</dbReference>